<evidence type="ECO:0000313" key="2">
    <source>
        <dbReference type="Proteomes" id="UP000781710"/>
    </source>
</evidence>
<dbReference type="RefSeq" id="WP_162338786.1">
    <property type="nucleotide sequence ID" value="NZ_JBHSRQ010000014.1"/>
</dbReference>
<proteinExistence type="predicted"/>
<dbReference type="InterPro" id="IPR045617">
    <property type="entry name" value="DUF6445"/>
</dbReference>
<dbReference type="Proteomes" id="UP000781710">
    <property type="component" value="Unassembled WGS sequence"/>
</dbReference>
<sequence length="236" mass="26218">MFNPRPVVRQMPIGHGHACIVIDDALLAPERLPAFAEAYREDFQPAPAAVFPGLHLLMPEDFTALLHDVVRDHARQALGVRRVLRSASRLSLVTTSPPALAPAHWLPRRQRAFEPDQCLVLAELFLFHDPTLGGTHFFLPRVSPQHVEQLEHDAEALLPEDFTLRHAIAAGYPQASSASFTHALTVPARWNRLLIHDGAAFRAPAIADPARLSADPRRGRLTLRATLACSRHRVAW</sequence>
<protein>
    <submittedName>
        <fullName evidence="1">Uncharacterized protein</fullName>
    </submittedName>
</protein>
<gene>
    <name evidence="1" type="ORF">CSC78_15585</name>
</gene>
<dbReference type="EMBL" id="PDWW01000026">
    <property type="protein sequence ID" value="KAF1723578.1"/>
    <property type="molecule type" value="Genomic_DNA"/>
</dbReference>
<organism evidence="1 2">
    <name type="scientific">Pseudoxanthomonas japonensis</name>
    <dbReference type="NCBI Taxonomy" id="69284"/>
    <lineage>
        <taxon>Bacteria</taxon>
        <taxon>Pseudomonadati</taxon>
        <taxon>Pseudomonadota</taxon>
        <taxon>Gammaproteobacteria</taxon>
        <taxon>Lysobacterales</taxon>
        <taxon>Lysobacteraceae</taxon>
        <taxon>Pseudoxanthomonas</taxon>
    </lineage>
</organism>
<accession>A0ABQ6ZE12</accession>
<comment type="caution">
    <text evidence="1">The sequence shown here is derived from an EMBL/GenBank/DDBJ whole genome shotgun (WGS) entry which is preliminary data.</text>
</comment>
<evidence type="ECO:0000313" key="1">
    <source>
        <dbReference type="EMBL" id="KAF1723578.1"/>
    </source>
</evidence>
<keyword evidence="2" id="KW-1185">Reference proteome</keyword>
<name>A0ABQ6ZE12_9GAMM</name>
<dbReference type="Pfam" id="PF20043">
    <property type="entry name" value="DUF6445"/>
    <property type="match status" value="1"/>
</dbReference>
<reference evidence="1 2" key="1">
    <citation type="submission" date="2017-10" db="EMBL/GenBank/DDBJ databases">
        <title>Whole genome sequencing of members of genus Pseudoxanthomonas.</title>
        <authorList>
            <person name="Kumar S."/>
            <person name="Bansal K."/>
            <person name="Kaur A."/>
            <person name="Patil P."/>
            <person name="Sharma S."/>
            <person name="Patil P.B."/>
        </authorList>
    </citation>
    <scope>NUCLEOTIDE SEQUENCE [LARGE SCALE GENOMIC DNA]</scope>
    <source>
        <strain evidence="1 2">DSM 17109</strain>
    </source>
</reference>